<keyword evidence="3" id="KW-1185">Reference proteome</keyword>
<dbReference type="GO" id="GO:0005829">
    <property type="term" value="C:cytosol"/>
    <property type="evidence" value="ECO:0007669"/>
    <property type="project" value="TreeGrafter"/>
</dbReference>
<dbReference type="PANTHER" id="PTHR11803">
    <property type="entry name" value="2-IMINOBUTANOATE/2-IMINOPROPANOATE DEAMINASE RIDA"/>
    <property type="match status" value="1"/>
</dbReference>
<evidence type="ECO:0000256" key="1">
    <source>
        <dbReference type="ARBA" id="ARBA00010552"/>
    </source>
</evidence>
<dbReference type="CDD" id="cd00448">
    <property type="entry name" value="YjgF_YER057c_UK114_family"/>
    <property type="match status" value="1"/>
</dbReference>
<dbReference type="OrthoDB" id="309640at2759"/>
<evidence type="ECO:0000313" key="2">
    <source>
        <dbReference type="EMBL" id="CZR54434.1"/>
    </source>
</evidence>
<sequence length="130" mass="14075">MATNNIQEISTTNAPAPLPVFSQAIKANGFVFVSGNIGLNKDTWTLVEGGIQAQTDQTLKNVKAILEASGSSFEKILKLNIYIKDFGDFKAMNETYSTHFPGRKPARTCVGVADLPFNAIVEMECTALCD</sequence>
<name>A0A1L7WNT9_9HELO</name>
<comment type="similarity">
    <text evidence="1">Belongs to the RutC family.</text>
</comment>
<dbReference type="GO" id="GO:0019239">
    <property type="term" value="F:deaminase activity"/>
    <property type="evidence" value="ECO:0007669"/>
    <property type="project" value="TreeGrafter"/>
</dbReference>
<dbReference type="InterPro" id="IPR035959">
    <property type="entry name" value="RutC-like_sf"/>
</dbReference>
<organism evidence="2 3">
    <name type="scientific">Phialocephala subalpina</name>
    <dbReference type="NCBI Taxonomy" id="576137"/>
    <lineage>
        <taxon>Eukaryota</taxon>
        <taxon>Fungi</taxon>
        <taxon>Dikarya</taxon>
        <taxon>Ascomycota</taxon>
        <taxon>Pezizomycotina</taxon>
        <taxon>Leotiomycetes</taxon>
        <taxon>Helotiales</taxon>
        <taxon>Mollisiaceae</taxon>
        <taxon>Phialocephala</taxon>
        <taxon>Phialocephala fortinii species complex</taxon>
    </lineage>
</organism>
<dbReference type="Pfam" id="PF01042">
    <property type="entry name" value="Ribonuc_L-PSP"/>
    <property type="match status" value="1"/>
</dbReference>
<dbReference type="PANTHER" id="PTHR11803:SF58">
    <property type="entry name" value="PROTEIN HMF1-RELATED"/>
    <property type="match status" value="1"/>
</dbReference>
<evidence type="ECO:0000313" key="3">
    <source>
        <dbReference type="Proteomes" id="UP000184330"/>
    </source>
</evidence>
<dbReference type="InterPro" id="IPR006056">
    <property type="entry name" value="RidA"/>
</dbReference>
<dbReference type="EMBL" id="FJOG01000005">
    <property type="protein sequence ID" value="CZR54434.1"/>
    <property type="molecule type" value="Genomic_DNA"/>
</dbReference>
<dbReference type="STRING" id="576137.A0A1L7WNT9"/>
<dbReference type="InterPro" id="IPR006175">
    <property type="entry name" value="YjgF/YER057c/UK114"/>
</dbReference>
<dbReference type="SUPFAM" id="SSF55298">
    <property type="entry name" value="YjgF-like"/>
    <property type="match status" value="1"/>
</dbReference>
<dbReference type="FunFam" id="3.30.1330.40:FF:000001">
    <property type="entry name" value="L-PSP family endoribonuclease"/>
    <property type="match status" value="1"/>
</dbReference>
<dbReference type="GO" id="GO:0005739">
    <property type="term" value="C:mitochondrion"/>
    <property type="evidence" value="ECO:0007669"/>
    <property type="project" value="TreeGrafter"/>
</dbReference>
<dbReference type="AlphaFoldDB" id="A0A1L7WNT9"/>
<dbReference type="NCBIfam" id="TIGR00004">
    <property type="entry name" value="Rid family detoxifying hydrolase"/>
    <property type="match status" value="1"/>
</dbReference>
<reference evidence="2 3" key="1">
    <citation type="submission" date="2016-03" db="EMBL/GenBank/DDBJ databases">
        <authorList>
            <person name="Ploux O."/>
        </authorList>
    </citation>
    <scope>NUCLEOTIDE SEQUENCE [LARGE SCALE GENOMIC DNA]</scope>
    <source>
        <strain evidence="2 3">UAMH 11012</strain>
    </source>
</reference>
<proteinExistence type="inferred from homology"/>
<protein>
    <submittedName>
        <fullName evidence="2">Related to brt1 protein</fullName>
    </submittedName>
</protein>
<dbReference type="Gene3D" id="3.30.1330.40">
    <property type="entry name" value="RutC-like"/>
    <property type="match status" value="1"/>
</dbReference>
<gene>
    <name evidence="2" type="ORF">PAC_04318</name>
</gene>
<accession>A0A1L7WNT9</accession>
<dbReference type="Proteomes" id="UP000184330">
    <property type="component" value="Unassembled WGS sequence"/>
</dbReference>